<keyword evidence="2" id="KW-0472">Membrane</keyword>
<dbReference type="Proteomes" id="UP000184600">
    <property type="component" value="Unassembled WGS sequence"/>
</dbReference>
<organism evidence="3 4">
    <name type="scientific">Vibrio quintilis</name>
    <dbReference type="NCBI Taxonomy" id="1117707"/>
    <lineage>
        <taxon>Bacteria</taxon>
        <taxon>Pseudomonadati</taxon>
        <taxon>Pseudomonadota</taxon>
        <taxon>Gammaproteobacteria</taxon>
        <taxon>Vibrionales</taxon>
        <taxon>Vibrionaceae</taxon>
        <taxon>Vibrio</taxon>
    </lineage>
</organism>
<dbReference type="RefSeq" id="WP_073580099.1">
    <property type="nucleotide sequence ID" value="NZ_AP024897.1"/>
</dbReference>
<gene>
    <name evidence="3" type="ORF">VQ7734_00919</name>
</gene>
<keyword evidence="4" id="KW-1185">Reference proteome</keyword>
<feature type="compositionally biased region" description="Basic and acidic residues" evidence="1">
    <location>
        <begin position="114"/>
        <end position="134"/>
    </location>
</feature>
<evidence type="ECO:0000256" key="1">
    <source>
        <dbReference type="SAM" id="MobiDB-lite"/>
    </source>
</evidence>
<accession>A0A1M7YRG9</accession>
<protein>
    <submittedName>
        <fullName evidence="3">Uncharacterized protein</fullName>
    </submittedName>
</protein>
<feature type="transmembrane region" description="Helical" evidence="2">
    <location>
        <begin position="163"/>
        <end position="183"/>
    </location>
</feature>
<dbReference type="AlphaFoldDB" id="A0A1M7YRG9"/>
<feature type="compositionally biased region" description="Basic and acidic residues" evidence="1">
    <location>
        <begin position="298"/>
        <end position="322"/>
    </location>
</feature>
<evidence type="ECO:0000313" key="3">
    <source>
        <dbReference type="EMBL" id="SHO55200.1"/>
    </source>
</evidence>
<dbReference type="EMBL" id="FRFG01000012">
    <property type="protein sequence ID" value="SHO55200.1"/>
    <property type="molecule type" value="Genomic_DNA"/>
</dbReference>
<name>A0A1M7YRG9_9VIBR</name>
<keyword evidence="2" id="KW-1133">Transmembrane helix</keyword>
<proteinExistence type="predicted"/>
<feature type="region of interest" description="Disordered" evidence="1">
    <location>
        <begin position="206"/>
        <end position="227"/>
    </location>
</feature>
<feature type="region of interest" description="Disordered" evidence="1">
    <location>
        <begin position="99"/>
        <end position="142"/>
    </location>
</feature>
<sequence length="519" mass="57546">MPVHYDKISVLPEAETLAELLEQFKILAGLDTAQFCRMSHQERGFRTIDETNMKSWAKGSFPRQDGKRAILNIFAQICETEEITRAWCDKYRELELKNKKQQANSRQQRQRTNKSGEVDEKSKTSENIDTDKSAITDSMDTSAAEPADCNPVQLYNWCLTHPLHLLTVLLVFLICIALLVFGFSGGDKSLIINNNIHLDNQQNKTLNMEQGNSGSYQNHSVSGQPGLQPQKAVFSAYQPVAPLPVSQTPSSVSPSAPAFPPVAAESQISAASEHLLNNHASAKVSDSSGTVVTSKTGNKTEKKSEAEKVHAAPDRSKNKSQADQDDSELTSYVDLKPGLNLDVYVFKGKNKDLIFSFDKYQVGSLTYKKGGLFTYADHLINPGVYKAASGRDSGLYYHGYIFFPSPDTYVFSLDFNSGEPGVMQVTKKCRVTLNLNHKEKLNGTVRLLLSEHGKGVFTMPVHGGLNDFSLWFSCNKLVNVPLLWNVTHIYQKTTVTVRVRKLSESKASLLSAGQLFHSL</sequence>
<feature type="compositionally biased region" description="Polar residues" evidence="1">
    <location>
        <begin position="280"/>
        <end position="297"/>
    </location>
</feature>
<feature type="region of interest" description="Disordered" evidence="1">
    <location>
        <begin position="280"/>
        <end position="329"/>
    </location>
</feature>
<evidence type="ECO:0000256" key="2">
    <source>
        <dbReference type="SAM" id="Phobius"/>
    </source>
</evidence>
<reference evidence="4" key="1">
    <citation type="submission" date="2016-12" db="EMBL/GenBank/DDBJ databases">
        <authorList>
            <person name="Rodrigo-Torres L."/>
            <person name="Arahal R.D."/>
            <person name="Lucena T."/>
        </authorList>
    </citation>
    <scope>NUCLEOTIDE SEQUENCE [LARGE SCALE GENOMIC DNA]</scope>
</reference>
<evidence type="ECO:0000313" key="4">
    <source>
        <dbReference type="Proteomes" id="UP000184600"/>
    </source>
</evidence>
<keyword evidence="2" id="KW-0812">Transmembrane</keyword>